<dbReference type="AlphaFoldDB" id="A0A2A2TE31"/>
<evidence type="ECO:0000313" key="2">
    <source>
        <dbReference type="Proteomes" id="UP000218238"/>
    </source>
</evidence>
<dbReference type="RefSeq" id="WP_095723663.1">
    <property type="nucleotide sequence ID" value="NZ_NTFS01000295.1"/>
</dbReference>
<name>A0A2A2TE31_9CYAN</name>
<accession>A0A2A2TE31</accession>
<comment type="caution">
    <text evidence="1">The sequence shown here is derived from an EMBL/GenBank/DDBJ whole genome shotgun (WGS) entry which is preliminary data.</text>
</comment>
<proteinExistence type="predicted"/>
<sequence length="235" mass="24552">MARRPGTRQRFSKLIEKFKASGGTGGNDQAVVQFGNYLKGLNKANVTRKPTGNAIKRYRAKVIPFGLTPSATATDRFFACTFTGQAYAIFEGLGTAKNTFGLEIVGDAPSAAGVNVDDNFFPALARVKVVPTTSTTSTRISGITKVSYKTVQGRTGSIPFGRGGTGVKDAQTQSAEVAINEIDEQDVATTIISLLKGLVTTSPAGVVASVTIVPESFVPVALASFTPSSPPTITL</sequence>
<evidence type="ECO:0000313" key="1">
    <source>
        <dbReference type="EMBL" id="PAX52010.1"/>
    </source>
</evidence>
<dbReference type="EMBL" id="NTFS01000295">
    <property type="protein sequence ID" value="PAX52010.1"/>
    <property type="molecule type" value="Genomic_DNA"/>
</dbReference>
<dbReference type="Proteomes" id="UP000218238">
    <property type="component" value="Unassembled WGS sequence"/>
</dbReference>
<reference evidence="1 2" key="1">
    <citation type="submission" date="2017-08" db="EMBL/GenBank/DDBJ databases">
        <title>Draft genome sequence of filamentous cyanobacterium Calothrix elsteri CCALA 953.</title>
        <authorList>
            <person name="Gagunashvili A.N."/>
            <person name="Elster J."/>
            <person name="Andresson O.S."/>
        </authorList>
    </citation>
    <scope>NUCLEOTIDE SEQUENCE [LARGE SCALE GENOMIC DNA]</scope>
    <source>
        <strain evidence="1 2">CCALA 953</strain>
    </source>
</reference>
<organism evidence="1 2">
    <name type="scientific">Brunnivagina elsteri CCALA 953</name>
    <dbReference type="NCBI Taxonomy" id="987040"/>
    <lineage>
        <taxon>Bacteria</taxon>
        <taxon>Bacillati</taxon>
        <taxon>Cyanobacteriota</taxon>
        <taxon>Cyanophyceae</taxon>
        <taxon>Nostocales</taxon>
        <taxon>Calotrichaceae</taxon>
        <taxon>Brunnivagina</taxon>
    </lineage>
</organism>
<protein>
    <submittedName>
        <fullName evidence="1">Uncharacterized protein</fullName>
    </submittedName>
</protein>
<gene>
    <name evidence="1" type="ORF">CK510_21645</name>
</gene>
<keyword evidence="2" id="KW-1185">Reference proteome</keyword>